<evidence type="ECO:0000256" key="2">
    <source>
        <dbReference type="ARBA" id="ARBA00007406"/>
    </source>
</evidence>
<feature type="domain" description="Glyceraldehyde 3-phosphate dehydrogenase catalytic" evidence="7">
    <location>
        <begin position="32"/>
        <end position="115"/>
    </location>
</feature>
<dbReference type="PANTHER" id="PTHR10836:SF112">
    <property type="entry name" value="GLYCERALDEHYDE-3-PHOSPHATE DEHYDROGENASE GAPC1, CYTOSOLIC-RELATED"/>
    <property type="match status" value="1"/>
</dbReference>
<dbReference type="GO" id="GO:0004365">
    <property type="term" value="F:glyceraldehyde-3-phosphate dehydrogenase (NAD+) (phosphorylating) activity"/>
    <property type="evidence" value="ECO:0007669"/>
    <property type="project" value="UniProtKB-EC"/>
</dbReference>
<dbReference type="SUPFAM" id="SSF55347">
    <property type="entry name" value="Glyceraldehyde-3-phosphate dehydrogenase-like, C-terminal domain"/>
    <property type="match status" value="1"/>
</dbReference>
<dbReference type="Pfam" id="PF02800">
    <property type="entry name" value="Gp_dh_C"/>
    <property type="match status" value="1"/>
</dbReference>
<sequence length="121" mass="13195">MRRSHGLRLVLSTLLSPLVFSLTRTVLQLTLSLKVISVRFGIDKGLVITFHATTSMHYTATQKTVDGLSSKDWGEGRAASFNIIPRNIGAAKFVGKVLPKLNGKLTGMAIRVPMSMCLLLI</sequence>
<evidence type="ECO:0000256" key="4">
    <source>
        <dbReference type="ARBA" id="ARBA00023002"/>
    </source>
</evidence>
<evidence type="ECO:0000256" key="6">
    <source>
        <dbReference type="ARBA" id="ARBA00023152"/>
    </source>
</evidence>
<dbReference type="ExpressionAtlas" id="M8C2E9">
    <property type="expression patterns" value="baseline"/>
</dbReference>
<comment type="pathway">
    <text evidence="1">Carbohydrate degradation; glycolysis; pyruvate from D-glyceraldehyde 3-phosphate: step 1/5.</text>
</comment>
<dbReference type="Gene3D" id="3.30.360.10">
    <property type="entry name" value="Dihydrodipicolinate Reductase, domain 2"/>
    <property type="match status" value="1"/>
</dbReference>
<dbReference type="PANTHER" id="PTHR10836">
    <property type="entry name" value="GLYCERALDEHYDE 3-PHOSPHATE DEHYDROGENASE"/>
    <property type="match status" value="1"/>
</dbReference>
<protein>
    <recommendedName>
        <fullName evidence="3">glyceraldehyde-3-phosphate dehydrogenase (phosphorylating)</fullName>
        <ecNumber evidence="3">1.2.1.12</ecNumber>
    </recommendedName>
</protein>
<evidence type="ECO:0000259" key="7">
    <source>
        <dbReference type="Pfam" id="PF02800"/>
    </source>
</evidence>
<dbReference type="InterPro" id="IPR020831">
    <property type="entry name" value="GlycerAld/Erythrose_P_DH"/>
</dbReference>
<name>M8C2E9_AEGTA</name>
<reference evidence="8" key="1">
    <citation type="submission" date="2015-06" db="UniProtKB">
        <authorList>
            <consortium name="EnsemblPlants"/>
        </authorList>
    </citation>
    <scope>IDENTIFICATION</scope>
</reference>
<evidence type="ECO:0000256" key="5">
    <source>
        <dbReference type="ARBA" id="ARBA00023027"/>
    </source>
</evidence>
<evidence type="ECO:0000313" key="8">
    <source>
        <dbReference type="EnsemblPlants" id="EMT09333"/>
    </source>
</evidence>
<comment type="similarity">
    <text evidence="2">Belongs to the glyceraldehyde-3-phosphate dehydrogenase family.</text>
</comment>
<evidence type="ECO:0000256" key="1">
    <source>
        <dbReference type="ARBA" id="ARBA00004869"/>
    </source>
</evidence>
<dbReference type="InterPro" id="IPR020829">
    <property type="entry name" value="GlycerAld_3-P_DH_cat"/>
</dbReference>
<dbReference type="EnsemblPlants" id="EMT09333">
    <property type="protein sequence ID" value="EMT09333"/>
    <property type="gene ID" value="F775_18493"/>
</dbReference>
<dbReference type="EC" id="1.2.1.12" evidence="3"/>
<evidence type="ECO:0000256" key="3">
    <source>
        <dbReference type="ARBA" id="ARBA00013119"/>
    </source>
</evidence>
<organism evidence="8">
    <name type="scientific">Aegilops tauschii</name>
    <name type="common">Tausch's goatgrass</name>
    <name type="synonym">Aegilops squarrosa</name>
    <dbReference type="NCBI Taxonomy" id="37682"/>
    <lineage>
        <taxon>Eukaryota</taxon>
        <taxon>Viridiplantae</taxon>
        <taxon>Streptophyta</taxon>
        <taxon>Embryophyta</taxon>
        <taxon>Tracheophyta</taxon>
        <taxon>Spermatophyta</taxon>
        <taxon>Magnoliopsida</taxon>
        <taxon>Liliopsida</taxon>
        <taxon>Poales</taxon>
        <taxon>Poaceae</taxon>
        <taxon>BOP clade</taxon>
        <taxon>Pooideae</taxon>
        <taxon>Triticodae</taxon>
        <taxon>Triticeae</taxon>
        <taxon>Triticinae</taxon>
        <taxon>Aegilops</taxon>
    </lineage>
</organism>
<proteinExistence type="inferred from homology"/>
<keyword evidence="5" id="KW-0520">NAD</keyword>
<dbReference type="GO" id="GO:0006096">
    <property type="term" value="P:glycolytic process"/>
    <property type="evidence" value="ECO:0007669"/>
    <property type="project" value="UniProtKB-KW"/>
</dbReference>
<dbReference type="GO" id="GO:0005829">
    <property type="term" value="C:cytosol"/>
    <property type="evidence" value="ECO:0007669"/>
    <property type="project" value="TreeGrafter"/>
</dbReference>
<accession>M8C2E9</accession>
<keyword evidence="4" id="KW-0560">Oxidoreductase</keyword>
<keyword evidence="6" id="KW-0324">Glycolysis</keyword>
<dbReference type="AlphaFoldDB" id="M8C2E9"/>